<sequence>MHIRFATANLLNYLAPPNAFYDFNNIYEAGQWQQKQAWLNRKLAALNADVIGFQEVFTPEALQQQVTELGYPYFAVVDQPKISDGYIYSSPVVAIASRFELIEVKQIDVTVEGFSFQRQPLRATLIHPALGLVDVYVVHFKSQRSMLESEEDARLVDAWQTELYGRWQSAMQRGQEAHLLHQAMVQRKRQYGHPMVLMGDFNQVLSSMEFNALRATHRFRQPDTFAPLLPYHLHDSWELFSHSHAGARKPTHYSGASGQVLDYILLSSDFTQDADHPVATVVDYHVEDHHLVNPHSEADRFASDHALVAVTLQCAKTIAGNSELPL</sequence>
<feature type="domain" description="Endonuclease/exonuclease/phosphatase" evidence="1">
    <location>
        <begin position="39"/>
        <end position="305"/>
    </location>
</feature>
<reference evidence="2" key="1">
    <citation type="submission" date="2021-06" db="EMBL/GenBank/DDBJ databases">
        <title>Vibrio nov. sp., novel gut bacterium isolated from Yellow Sea oyster.</title>
        <authorList>
            <person name="Muhammad N."/>
            <person name="Nguyen T.H."/>
            <person name="Lee Y.-J."/>
            <person name="Ko J."/>
            <person name="Kim S.-G."/>
        </authorList>
    </citation>
    <scope>NUCLEOTIDE SEQUENCE</scope>
    <source>
        <strain evidence="2">OG9-811</strain>
    </source>
</reference>
<dbReference type="RefSeq" id="WP_218561602.1">
    <property type="nucleotide sequence ID" value="NZ_CP076642.1"/>
</dbReference>
<evidence type="ECO:0000259" key="1">
    <source>
        <dbReference type="Pfam" id="PF03372"/>
    </source>
</evidence>
<dbReference type="KEGG" id="vos:KNV97_04180"/>
<accession>A0A975U6U1</accession>
<protein>
    <submittedName>
        <fullName evidence="2">Endonuclease/exonuclease/phosphatase family protein</fullName>
    </submittedName>
</protein>
<dbReference type="GO" id="GO:0004519">
    <property type="term" value="F:endonuclease activity"/>
    <property type="evidence" value="ECO:0007669"/>
    <property type="project" value="UniProtKB-KW"/>
</dbReference>
<dbReference type="Pfam" id="PF03372">
    <property type="entry name" value="Exo_endo_phos"/>
    <property type="match status" value="1"/>
</dbReference>
<dbReference type="EMBL" id="CP076642">
    <property type="protein sequence ID" value="QXO15621.1"/>
    <property type="molecule type" value="Genomic_DNA"/>
</dbReference>
<keyword evidence="2" id="KW-0540">Nuclease</keyword>
<name>A0A975U6U1_9VIBR</name>
<dbReference type="InterPro" id="IPR051916">
    <property type="entry name" value="GPI-anchor_lipid_remodeler"/>
</dbReference>
<evidence type="ECO:0000313" key="2">
    <source>
        <dbReference type="EMBL" id="QXO15621.1"/>
    </source>
</evidence>
<gene>
    <name evidence="2" type="ORF">KNV97_04180</name>
</gene>
<dbReference type="PANTHER" id="PTHR14859:SF15">
    <property type="entry name" value="ENDONUCLEASE_EXONUCLEASE_PHOSPHATASE DOMAIN-CONTAINING PROTEIN"/>
    <property type="match status" value="1"/>
</dbReference>
<evidence type="ECO:0000313" key="3">
    <source>
        <dbReference type="Proteomes" id="UP000694232"/>
    </source>
</evidence>
<dbReference type="GO" id="GO:0016020">
    <property type="term" value="C:membrane"/>
    <property type="evidence" value="ECO:0007669"/>
    <property type="project" value="GOC"/>
</dbReference>
<dbReference type="InterPro" id="IPR005135">
    <property type="entry name" value="Endo/exonuclease/phosphatase"/>
</dbReference>
<dbReference type="AlphaFoldDB" id="A0A975U6U1"/>
<dbReference type="Proteomes" id="UP000694232">
    <property type="component" value="Chromosome 2"/>
</dbReference>
<keyword evidence="2" id="KW-0378">Hydrolase</keyword>
<proteinExistence type="predicted"/>
<dbReference type="PANTHER" id="PTHR14859">
    <property type="entry name" value="CALCOFLUOR WHITE HYPERSENSITIVE PROTEIN PRECURSOR"/>
    <property type="match status" value="1"/>
</dbReference>
<organism evidence="2 3">
    <name type="scientific">Vibrio ostreae</name>
    <dbReference type="NCBI Taxonomy" id="2841925"/>
    <lineage>
        <taxon>Bacteria</taxon>
        <taxon>Pseudomonadati</taxon>
        <taxon>Pseudomonadota</taxon>
        <taxon>Gammaproteobacteria</taxon>
        <taxon>Vibrionales</taxon>
        <taxon>Vibrionaceae</taxon>
        <taxon>Vibrio</taxon>
    </lineage>
</organism>
<keyword evidence="2" id="KW-0255">Endonuclease</keyword>
<keyword evidence="3" id="KW-1185">Reference proteome</keyword>
<dbReference type="GO" id="GO:0006506">
    <property type="term" value="P:GPI anchor biosynthetic process"/>
    <property type="evidence" value="ECO:0007669"/>
    <property type="project" value="TreeGrafter"/>
</dbReference>